<evidence type="ECO:0000313" key="14">
    <source>
        <dbReference type="EMBL" id="SKB39351.1"/>
    </source>
</evidence>
<organism evidence="14 15">
    <name type="scientific">Acetoanaerobium noterae</name>
    <dbReference type="NCBI Taxonomy" id="745369"/>
    <lineage>
        <taxon>Bacteria</taxon>
        <taxon>Bacillati</taxon>
        <taxon>Bacillota</taxon>
        <taxon>Clostridia</taxon>
        <taxon>Peptostreptococcales</taxon>
        <taxon>Filifactoraceae</taxon>
        <taxon>Acetoanaerobium</taxon>
    </lineage>
</organism>
<dbReference type="GO" id="GO:0005737">
    <property type="term" value="C:cytoplasm"/>
    <property type="evidence" value="ECO:0007669"/>
    <property type="project" value="UniProtKB-SubCell"/>
</dbReference>
<feature type="binding site" evidence="12">
    <location>
        <position position="20"/>
    </location>
    <ligand>
        <name>FMN</name>
        <dbReference type="ChEBI" id="CHEBI:58210"/>
    </ligand>
</feature>
<keyword evidence="9 12" id="KW-0560">Oxidoreductase</keyword>
<evidence type="ECO:0000256" key="4">
    <source>
        <dbReference type="ARBA" id="ARBA00008008"/>
    </source>
</evidence>
<comment type="pathway">
    <text evidence="3">Pyrimidine metabolism; UMP biosynthesis via de novo pathway; orotate from (S)-dihydroorotate (NAD(+) route): step 1/1.</text>
</comment>
<dbReference type="InterPro" id="IPR012135">
    <property type="entry name" value="Dihydroorotate_DH_1_2"/>
</dbReference>
<keyword evidence="8 12" id="KW-0665">Pyrimidine biosynthesis</keyword>
<dbReference type="PIRSF" id="PIRSF000164">
    <property type="entry name" value="DHO_oxidase"/>
    <property type="match status" value="1"/>
</dbReference>
<dbReference type="NCBIfam" id="TIGR01037">
    <property type="entry name" value="pyrD_sub1_fam"/>
    <property type="match status" value="1"/>
</dbReference>
<reference evidence="15" key="1">
    <citation type="submission" date="2017-02" db="EMBL/GenBank/DDBJ databases">
        <authorList>
            <person name="Varghese N."/>
            <person name="Submissions S."/>
        </authorList>
    </citation>
    <scope>NUCLEOTIDE SEQUENCE [LARGE SCALE GENOMIC DNA]</scope>
    <source>
        <strain evidence="15">ATCC 35199</strain>
    </source>
</reference>
<feature type="binding site" evidence="12">
    <location>
        <begin position="255"/>
        <end position="256"/>
    </location>
    <ligand>
        <name>FMN</name>
        <dbReference type="ChEBI" id="CHEBI:58210"/>
    </ligand>
</feature>
<evidence type="ECO:0000259" key="13">
    <source>
        <dbReference type="Pfam" id="PF01180"/>
    </source>
</evidence>
<keyword evidence="6 12" id="KW-0285">Flavoprotein</keyword>
<evidence type="ECO:0000256" key="2">
    <source>
        <dbReference type="ARBA" id="ARBA00004496"/>
    </source>
</evidence>
<evidence type="ECO:0000256" key="12">
    <source>
        <dbReference type="HAMAP-Rule" id="MF_00224"/>
    </source>
</evidence>
<keyword evidence="15" id="KW-1185">Reference proteome</keyword>
<feature type="binding site" evidence="12">
    <location>
        <position position="139"/>
    </location>
    <ligand>
        <name>FMN</name>
        <dbReference type="ChEBI" id="CHEBI:58210"/>
    </ligand>
</feature>
<dbReference type="PANTHER" id="PTHR48109">
    <property type="entry name" value="DIHYDROOROTATE DEHYDROGENASE (QUINONE), MITOCHONDRIAL-RELATED"/>
    <property type="match status" value="1"/>
</dbReference>
<dbReference type="EC" id="1.3.-.-" evidence="12"/>
<dbReference type="InterPro" id="IPR050074">
    <property type="entry name" value="DHO_dehydrogenase"/>
</dbReference>
<comment type="cofactor">
    <cofactor evidence="12">
        <name>FMN</name>
        <dbReference type="ChEBI" id="CHEBI:58210"/>
    </cofactor>
    <text evidence="12">Binds 1 FMN per subunit.</text>
</comment>
<feature type="active site" description="Nucleophile" evidence="12">
    <location>
        <position position="142"/>
    </location>
</feature>
<keyword evidence="5 12" id="KW-0963">Cytoplasm</keyword>
<dbReference type="NCBIfam" id="NF005574">
    <property type="entry name" value="PRK07259.1"/>
    <property type="match status" value="1"/>
</dbReference>
<name>A0A1T5AWD1_9FIRM</name>
<feature type="binding site" evidence="12">
    <location>
        <begin position="277"/>
        <end position="278"/>
    </location>
    <ligand>
        <name>FMN</name>
        <dbReference type="ChEBI" id="CHEBI:58210"/>
    </ligand>
</feature>
<dbReference type="Pfam" id="PF01180">
    <property type="entry name" value="DHO_dh"/>
    <property type="match status" value="1"/>
</dbReference>
<gene>
    <name evidence="12" type="primary">pyrD</name>
    <name evidence="14" type="ORF">SAMN02745120_1230</name>
</gene>
<dbReference type="Proteomes" id="UP000243406">
    <property type="component" value="Unassembled WGS sequence"/>
</dbReference>
<dbReference type="InterPro" id="IPR005720">
    <property type="entry name" value="Dihydroorotate_DH_cat"/>
</dbReference>
<evidence type="ECO:0000256" key="1">
    <source>
        <dbReference type="ARBA" id="ARBA00003616"/>
    </source>
</evidence>
<comment type="similarity">
    <text evidence="4 12">Belongs to the dihydroorotate dehydrogenase family. Type 1 subfamily.</text>
</comment>
<dbReference type="InterPro" id="IPR001295">
    <property type="entry name" value="Dihydroorotate_DH_CS"/>
</dbReference>
<comment type="catalytic activity">
    <reaction evidence="11">
        <text>(S)-dihydroorotate + NAD(+) = orotate + NADH + H(+)</text>
        <dbReference type="Rhea" id="RHEA:13513"/>
        <dbReference type="ChEBI" id="CHEBI:15378"/>
        <dbReference type="ChEBI" id="CHEBI:30839"/>
        <dbReference type="ChEBI" id="CHEBI:30864"/>
        <dbReference type="ChEBI" id="CHEBI:57540"/>
        <dbReference type="ChEBI" id="CHEBI:57945"/>
        <dbReference type="EC" id="1.3.1.14"/>
    </reaction>
</comment>
<feature type="binding site" evidence="12">
    <location>
        <position position="98"/>
    </location>
    <ligand>
        <name>FMN</name>
        <dbReference type="ChEBI" id="CHEBI:58210"/>
    </ligand>
</feature>
<keyword evidence="10" id="KW-0520">NAD</keyword>
<dbReference type="GO" id="GO:0004589">
    <property type="term" value="F:dihydroorotate dehydrogenase (NAD+) activity"/>
    <property type="evidence" value="ECO:0007669"/>
    <property type="project" value="UniProtKB-EC"/>
</dbReference>
<comment type="catalytic activity">
    <reaction evidence="12">
        <text>(S)-dihydroorotate + A = orotate + AH2</text>
        <dbReference type="Rhea" id="RHEA:18073"/>
        <dbReference type="ChEBI" id="CHEBI:13193"/>
        <dbReference type="ChEBI" id="CHEBI:17499"/>
        <dbReference type="ChEBI" id="CHEBI:30839"/>
        <dbReference type="ChEBI" id="CHEBI:30864"/>
    </reaction>
</comment>
<evidence type="ECO:0000256" key="11">
    <source>
        <dbReference type="ARBA" id="ARBA00048996"/>
    </source>
</evidence>
<evidence type="ECO:0000256" key="5">
    <source>
        <dbReference type="ARBA" id="ARBA00022490"/>
    </source>
</evidence>
<dbReference type="GO" id="GO:0006207">
    <property type="term" value="P:'de novo' pyrimidine nucleobase biosynthetic process"/>
    <property type="evidence" value="ECO:0007669"/>
    <property type="project" value="InterPro"/>
</dbReference>
<evidence type="ECO:0000256" key="3">
    <source>
        <dbReference type="ARBA" id="ARBA00004715"/>
    </source>
</evidence>
<dbReference type="HAMAP" id="MF_00224">
    <property type="entry name" value="DHO_dh_type1"/>
    <property type="match status" value="1"/>
</dbReference>
<keyword evidence="7 12" id="KW-0288">FMN</keyword>
<dbReference type="SUPFAM" id="SSF51395">
    <property type="entry name" value="FMN-linked oxidoreductases"/>
    <property type="match status" value="1"/>
</dbReference>
<dbReference type="InterPro" id="IPR013785">
    <property type="entry name" value="Aldolase_TIM"/>
</dbReference>
<accession>A0A1T5AWD1</accession>
<feature type="binding site" evidence="12">
    <location>
        <position position="229"/>
    </location>
    <ligand>
        <name>FMN</name>
        <dbReference type="ChEBI" id="CHEBI:58210"/>
    </ligand>
</feature>
<dbReference type="FunFam" id="3.20.20.70:FF:000027">
    <property type="entry name" value="Dihydropyrimidine dehydrogenase [NADP(+)]"/>
    <property type="match status" value="1"/>
</dbReference>
<feature type="binding site" evidence="12">
    <location>
        <position position="177"/>
    </location>
    <ligand>
        <name>FMN</name>
        <dbReference type="ChEBI" id="CHEBI:58210"/>
    </ligand>
</feature>
<evidence type="ECO:0000313" key="15">
    <source>
        <dbReference type="Proteomes" id="UP000243406"/>
    </source>
</evidence>
<dbReference type="InterPro" id="IPR033888">
    <property type="entry name" value="DHOD_1B"/>
</dbReference>
<feature type="binding site" evidence="12">
    <location>
        <position position="44"/>
    </location>
    <ligand>
        <name>substrate</name>
    </ligand>
</feature>
<dbReference type="UniPathway" id="UPA00070"/>
<comment type="function">
    <text evidence="1">Catalyzes the conversion of dihydroorotate to orotate with NAD(+) as electron acceptor.</text>
</comment>
<feature type="domain" description="Dihydroorotate dehydrogenase catalytic" evidence="13">
    <location>
        <begin position="3"/>
        <end position="298"/>
    </location>
</feature>
<feature type="binding site" evidence="12">
    <location>
        <begin position="44"/>
        <end position="45"/>
    </location>
    <ligand>
        <name>FMN</name>
        <dbReference type="ChEBI" id="CHEBI:58210"/>
    </ligand>
</feature>
<feature type="binding site" evidence="12">
    <location>
        <position position="139"/>
    </location>
    <ligand>
        <name>substrate</name>
    </ligand>
</feature>
<dbReference type="GO" id="GO:0044205">
    <property type="term" value="P:'de novo' UMP biosynthetic process"/>
    <property type="evidence" value="ECO:0007669"/>
    <property type="project" value="UniProtKB-UniRule"/>
</dbReference>
<comment type="subcellular location">
    <subcellularLocation>
        <location evidence="2 12">Cytoplasm</location>
    </subcellularLocation>
</comment>
<evidence type="ECO:0000256" key="7">
    <source>
        <dbReference type="ARBA" id="ARBA00022643"/>
    </source>
</evidence>
<evidence type="ECO:0000256" key="10">
    <source>
        <dbReference type="ARBA" id="ARBA00023027"/>
    </source>
</evidence>
<dbReference type="CDD" id="cd04740">
    <property type="entry name" value="DHOD_1B_like"/>
    <property type="match status" value="1"/>
</dbReference>
<dbReference type="Gene3D" id="3.20.20.70">
    <property type="entry name" value="Aldolase class I"/>
    <property type="match status" value="1"/>
</dbReference>
<dbReference type="PANTHER" id="PTHR48109:SF1">
    <property type="entry name" value="DIHYDROOROTATE DEHYDROGENASE (FUMARATE)"/>
    <property type="match status" value="1"/>
</dbReference>
<sequence>MTMQSNYFNLSFKNPVIAASGTFGFGQEYKAYYNPSILGGISAKGITLEARRGNSGIRITETAGGIMNSIGLENPGVESFLADELQQMSTIDTVKIANLGGSTLETYIEGAKLIEEHNKKVKANASTLLHTAVDLVELNISCPNVKEGGIAFGITCEGAEKVVREVRKVLSVPMAVKLSPNAENIVNVAKTCEYEGADGISLINTFSALKIDIKKRRPVFDNVYAGLSGPAIKPIALKMVREVAKAVKVPVIGMGGITTAEDAIEFIMAGAHLIQFGTASFINPYAGKDIVEGIEAFMKEENIKSLDEIRGII</sequence>
<dbReference type="AlphaFoldDB" id="A0A1T5AWD1"/>
<protein>
    <recommendedName>
        <fullName evidence="12">Dihydroorotate dehydrogenase</fullName>
        <shortName evidence="12">DHOD</shortName>
        <shortName evidence="12">DHODase</shortName>
        <shortName evidence="12">DHOdehase</shortName>
        <ecNumber evidence="12">1.3.-.-</ecNumber>
    </recommendedName>
</protein>
<evidence type="ECO:0000256" key="6">
    <source>
        <dbReference type="ARBA" id="ARBA00022630"/>
    </source>
</evidence>
<dbReference type="InterPro" id="IPR024920">
    <property type="entry name" value="Dihydroorotate_DH_1"/>
</dbReference>
<proteinExistence type="inferred from homology"/>
<feature type="binding site" evidence="12">
    <location>
        <begin position="68"/>
        <end position="72"/>
    </location>
    <ligand>
        <name>substrate</name>
    </ligand>
</feature>
<dbReference type="InterPro" id="IPR049622">
    <property type="entry name" value="Dihydroorotate_DH_I"/>
</dbReference>
<evidence type="ECO:0000256" key="8">
    <source>
        <dbReference type="ARBA" id="ARBA00022975"/>
    </source>
</evidence>
<feature type="binding site" evidence="12">
    <location>
        <begin position="204"/>
        <end position="205"/>
    </location>
    <ligand>
        <name>substrate</name>
    </ligand>
</feature>
<evidence type="ECO:0000256" key="9">
    <source>
        <dbReference type="ARBA" id="ARBA00023002"/>
    </source>
</evidence>
<dbReference type="PROSITE" id="PS00912">
    <property type="entry name" value="DHODEHASE_2"/>
    <property type="match status" value="1"/>
</dbReference>
<dbReference type="EMBL" id="FUYN01000002">
    <property type="protein sequence ID" value="SKB39351.1"/>
    <property type="molecule type" value="Genomic_DNA"/>
</dbReference>
<feature type="binding site" evidence="12">
    <location>
        <position position="203"/>
    </location>
    <ligand>
        <name>FMN</name>
        <dbReference type="ChEBI" id="CHEBI:58210"/>
    </ligand>
</feature>